<proteinExistence type="predicted"/>
<organism evidence="1 2">
    <name type="scientific">Diversispora eburnea</name>
    <dbReference type="NCBI Taxonomy" id="1213867"/>
    <lineage>
        <taxon>Eukaryota</taxon>
        <taxon>Fungi</taxon>
        <taxon>Fungi incertae sedis</taxon>
        <taxon>Mucoromycota</taxon>
        <taxon>Glomeromycotina</taxon>
        <taxon>Glomeromycetes</taxon>
        <taxon>Diversisporales</taxon>
        <taxon>Diversisporaceae</taxon>
        <taxon>Diversispora</taxon>
    </lineage>
</organism>
<dbReference type="InterPro" id="IPR052766">
    <property type="entry name" value="S41A_metabolite_peptidase"/>
</dbReference>
<reference evidence="1" key="1">
    <citation type="submission" date="2021-06" db="EMBL/GenBank/DDBJ databases">
        <authorList>
            <person name="Kallberg Y."/>
            <person name="Tangrot J."/>
            <person name="Rosling A."/>
        </authorList>
    </citation>
    <scope>NUCLEOTIDE SEQUENCE</scope>
    <source>
        <strain evidence="1">AZ414A</strain>
    </source>
</reference>
<dbReference type="PANTHER" id="PTHR37049">
    <property type="entry name" value="PEPTIDASE S41 FAMILY PROTEIN"/>
    <property type="match status" value="1"/>
</dbReference>
<dbReference type="EMBL" id="CAJVPK010000155">
    <property type="protein sequence ID" value="CAG8461876.1"/>
    <property type="molecule type" value="Genomic_DNA"/>
</dbReference>
<name>A0A9N8VVH0_9GLOM</name>
<dbReference type="Proteomes" id="UP000789706">
    <property type="component" value="Unassembled WGS sequence"/>
</dbReference>
<dbReference type="OrthoDB" id="27214at2759"/>
<comment type="caution">
    <text evidence="1">The sequence shown here is derived from an EMBL/GenBank/DDBJ whole genome shotgun (WGS) entry which is preliminary data.</text>
</comment>
<protein>
    <submittedName>
        <fullName evidence="1">7686_t:CDS:1</fullName>
    </submittedName>
</protein>
<sequence>MNKKKEIFKAIKKGEDSCAIIHQNYLKDKDNYNPEFDIVRECFKGFNYDANRAQRIIDSIKKTLENFYPFLDQAKESPQGGFTFESTDIIRELDLLLLNPYYSDFEFMDDITSTLMKLKDESNGSQIIKILNDEIDSSLKDCEVILIDGQPAMSVLTRFANSQTFISRDLGVRFNSILGSIGLDNGKFRISQYTQQFTKSRRLPSKSSHSYLLKCGIGIKIINRNWKINSSFYEQFKDSNSYWNNFCAATTSIRIPDVFNDFNPGETFDNSLSTGNLIHDANFARFYLSNDIGIAVLSTFVVGNNDPTILMNNLMTGFENDAKITDFSKLTIKTATDKNLTNSIFYSSQYKSFSTSEDGGNEVFTNSSSFIGNNVYNRGYTKSRYTNQFSYVKNSILFQEVFNSRDNVNNKLPWTAKDMIILTNGICGSACAMISQHLSELNGVLTVAIGGYENAPLSFSSFPGGQSFNNLQLLSSLHQIGLISDERSPKPFEVDAFFNFPIFEIYSFKNNLQVLEFSYRTADRRLFYDEKSIRDPITSPPK</sequence>
<keyword evidence="2" id="KW-1185">Reference proteome</keyword>
<dbReference type="PANTHER" id="PTHR37049:SF4">
    <property type="entry name" value="RHODANESE DOMAIN-CONTAINING PROTEIN"/>
    <property type="match status" value="1"/>
</dbReference>
<evidence type="ECO:0000313" key="2">
    <source>
        <dbReference type="Proteomes" id="UP000789706"/>
    </source>
</evidence>
<dbReference type="AlphaFoldDB" id="A0A9N8VVH0"/>
<accession>A0A9N8VVH0</accession>
<evidence type="ECO:0000313" key="1">
    <source>
        <dbReference type="EMBL" id="CAG8461876.1"/>
    </source>
</evidence>
<gene>
    <name evidence="1" type="ORF">DEBURN_LOCUS2724</name>
</gene>